<evidence type="ECO:0000313" key="1">
    <source>
        <dbReference type="EMBL" id="CAI6367185.1"/>
    </source>
</evidence>
<dbReference type="AlphaFoldDB" id="A0AAV0XFM6"/>
<accession>A0AAV0XFM6</accession>
<gene>
    <name evidence="1" type="ORF">MEUPH1_LOCUS21685</name>
</gene>
<keyword evidence="2" id="KW-1185">Reference proteome</keyword>
<organism evidence="1 2">
    <name type="scientific">Macrosiphum euphorbiae</name>
    <name type="common">potato aphid</name>
    <dbReference type="NCBI Taxonomy" id="13131"/>
    <lineage>
        <taxon>Eukaryota</taxon>
        <taxon>Metazoa</taxon>
        <taxon>Ecdysozoa</taxon>
        <taxon>Arthropoda</taxon>
        <taxon>Hexapoda</taxon>
        <taxon>Insecta</taxon>
        <taxon>Pterygota</taxon>
        <taxon>Neoptera</taxon>
        <taxon>Paraneoptera</taxon>
        <taxon>Hemiptera</taxon>
        <taxon>Sternorrhyncha</taxon>
        <taxon>Aphidomorpha</taxon>
        <taxon>Aphidoidea</taxon>
        <taxon>Aphididae</taxon>
        <taxon>Macrosiphini</taxon>
        <taxon>Macrosiphum</taxon>
    </lineage>
</organism>
<proteinExistence type="predicted"/>
<protein>
    <submittedName>
        <fullName evidence="1">Uncharacterized protein</fullName>
    </submittedName>
</protein>
<name>A0AAV0XFM6_9HEMI</name>
<comment type="caution">
    <text evidence="1">The sequence shown here is derived from an EMBL/GenBank/DDBJ whole genome shotgun (WGS) entry which is preliminary data.</text>
</comment>
<dbReference type="Proteomes" id="UP001160148">
    <property type="component" value="Unassembled WGS sequence"/>
</dbReference>
<reference evidence="1 2" key="1">
    <citation type="submission" date="2023-01" db="EMBL/GenBank/DDBJ databases">
        <authorList>
            <person name="Whitehead M."/>
        </authorList>
    </citation>
    <scope>NUCLEOTIDE SEQUENCE [LARGE SCALE GENOMIC DNA]</scope>
</reference>
<sequence length="105" mass="12358">MMKIRENNRIRTIALVGLFSIMDQNLSKLKRVSSVWVKEYRRRFGHLPLISELRENYPDEFKNYLRMDSACFDMLLALVGPKICKTDTIMRKCISVEERLTATLS</sequence>
<evidence type="ECO:0000313" key="2">
    <source>
        <dbReference type="Proteomes" id="UP001160148"/>
    </source>
</evidence>
<dbReference type="EMBL" id="CARXXK010000004">
    <property type="protein sequence ID" value="CAI6367185.1"/>
    <property type="molecule type" value="Genomic_DNA"/>
</dbReference>